<evidence type="ECO:0000256" key="1">
    <source>
        <dbReference type="ARBA" id="ARBA00004141"/>
    </source>
</evidence>
<dbReference type="GO" id="GO:0008654">
    <property type="term" value="P:phospholipid biosynthetic process"/>
    <property type="evidence" value="ECO:0007669"/>
    <property type="project" value="UniProtKB-KW"/>
</dbReference>
<evidence type="ECO:0000256" key="2">
    <source>
        <dbReference type="ARBA" id="ARBA00010441"/>
    </source>
</evidence>
<proteinExistence type="inferred from homology"/>
<evidence type="ECO:0000256" key="6">
    <source>
        <dbReference type="ARBA" id="ARBA00022989"/>
    </source>
</evidence>
<dbReference type="GO" id="GO:0016020">
    <property type="term" value="C:membrane"/>
    <property type="evidence" value="ECO:0007669"/>
    <property type="project" value="UniProtKB-SubCell"/>
</dbReference>
<keyword evidence="4 11" id="KW-0808">Transferase</keyword>
<keyword evidence="10" id="KW-1208">Phospholipid metabolism</keyword>
<protein>
    <submittedName>
        <fullName evidence="13">CDP-alcohol phosphatidyltransferase family protein</fullName>
    </submittedName>
</protein>
<dbReference type="PROSITE" id="PS00379">
    <property type="entry name" value="CDP_ALCOHOL_P_TRANSF"/>
    <property type="match status" value="1"/>
</dbReference>
<feature type="transmembrane region" description="Helical" evidence="12">
    <location>
        <begin position="218"/>
        <end position="237"/>
    </location>
</feature>
<evidence type="ECO:0000256" key="5">
    <source>
        <dbReference type="ARBA" id="ARBA00022692"/>
    </source>
</evidence>
<feature type="transmembrane region" description="Helical" evidence="12">
    <location>
        <begin position="79"/>
        <end position="98"/>
    </location>
</feature>
<organism evidence="13 14">
    <name type="scientific">Candidatus Spyradenecus faecavium</name>
    <dbReference type="NCBI Taxonomy" id="2840947"/>
    <lineage>
        <taxon>Bacteria</taxon>
        <taxon>Pseudomonadati</taxon>
        <taxon>Lentisphaerota</taxon>
        <taxon>Lentisphaeria</taxon>
        <taxon>Lentisphaerales</taxon>
        <taxon>Lentisphaeraceae</taxon>
        <taxon>Lentisphaeraceae incertae sedis</taxon>
        <taxon>Candidatus Spyradenecus</taxon>
    </lineage>
</organism>
<feature type="transmembrane region" description="Helical" evidence="12">
    <location>
        <begin position="243"/>
        <end position="261"/>
    </location>
</feature>
<dbReference type="Pfam" id="PF01066">
    <property type="entry name" value="CDP-OH_P_transf"/>
    <property type="match status" value="1"/>
</dbReference>
<dbReference type="InterPro" id="IPR000462">
    <property type="entry name" value="CDP-OH_P_trans"/>
</dbReference>
<comment type="caution">
    <text evidence="13">The sequence shown here is derived from an EMBL/GenBank/DDBJ whole genome shotgun (WGS) entry which is preliminary data.</text>
</comment>
<evidence type="ECO:0000256" key="9">
    <source>
        <dbReference type="ARBA" id="ARBA00023209"/>
    </source>
</evidence>
<dbReference type="InterPro" id="IPR043130">
    <property type="entry name" value="CDP-OH_PTrfase_TM_dom"/>
</dbReference>
<keyword evidence="3" id="KW-0444">Lipid biosynthesis</keyword>
<keyword evidence="6 12" id="KW-1133">Transmembrane helix</keyword>
<comment type="similarity">
    <text evidence="2 11">Belongs to the CDP-alcohol phosphatidyltransferase class-I family.</text>
</comment>
<evidence type="ECO:0000256" key="8">
    <source>
        <dbReference type="ARBA" id="ARBA00023136"/>
    </source>
</evidence>
<keyword evidence="7" id="KW-0443">Lipid metabolism</keyword>
<dbReference type="PANTHER" id="PTHR14269">
    <property type="entry name" value="CDP-DIACYLGLYCEROL--GLYCEROL-3-PHOSPHATE 3-PHOSPHATIDYLTRANSFERASE-RELATED"/>
    <property type="match status" value="1"/>
</dbReference>
<evidence type="ECO:0000256" key="12">
    <source>
        <dbReference type="SAM" id="Phobius"/>
    </source>
</evidence>
<dbReference type="Gene3D" id="1.20.120.1760">
    <property type="match status" value="1"/>
</dbReference>
<evidence type="ECO:0000313" key="13">
    <source>
        <dbReference type="EMBL" id="HIV09058.1"/>
    </source>
</evidence>
<dbReference type="AlphaFoldDB" id="A0A9D1T384"/>
<reference evidence="13" key="2">
    <citation type="journal article" date="2021" name="PeerJ">
        <title>Extensive microbial diversity within the chicken gut microbiome revealed by metagenomics and culture.</title>
        <authorList>
            <person name="Gilroy R."/>
            <person name="Ravi A."/>
            <person name="Getino M."/>
            <person name="Pursley I."/>
            <person name="Horton D.L."/>
            <person name="Alikhan N.F."/>
            <person name="Baker D."/>
            <person name="Gharbi K."/>
            <person name="Hall N."/>
            <person name="Watson M."/>
            <person name="Adriaenssens E.M."/>
            <person name="Foster-Nyarko E."/>
            <person name="Jarju S."/>
            <person name="Secka A."/>
            <person name="Antonio M."/>
            <person name="Oren A."/>
            <person name="Chaudhuri R.R."/>
            <person name="La Ragione R."/>
            <person name="Hildebrand F."/>
            <person name="Pallen M.J."/>
        </authorList>
    </citation>
    <scope>NUCLEOTIDE SEQUENCE</scope>
    <source>
        <strain evidence="13">35461</strain>
    </source>
</reference>
<keyword evidence="9" id="KW-0594">Phospholipid biosynthesis</keyword>
<keyword evidence="8 12" id="KW-0472">Membrane</keyword>
<dbReference type="EMBL" id="DVOR01000094">
    <property type="protein sequence ID" value="HIV09058.1"/>
    <property type="molecule type" value="Genomic_DNA"/>
</dbReference>
<name>A0A9D1T384_9BACT</name>
<gene>
    <name evidence="13" type="ORF">IAC79_02950</name>
</gene>
<dbReference type="InterPro" id="IPR048254">
    <property type="entry name" value="CDP_ALCOHOL_P_TRANSF_CS"/>
</dbReference>
<reference evidence="13" key="1">
    <citation type="submission" date="2020-10" db="EMBL/GenBank/DDBJ databases">
        <authorList>
            <person name="Gilroy R."/>
        </authorList>
    </citation>
    <scope>NUCLEOTIDE SEQUENCE</scope>
    <source>
        <strain evidence="13">35461</strain>
    </source>
</reference>
<dbReference type="PANTHER" id="PTHR14269:SF61">
    <property type="entry name" value="CDP-DIACYLGLYCEROL--SERINE O-PHOSPHATIDYLTRANSFERASE"/>
    <property type="match status" value="1"/>
</dbReference>
<dbReference type="GO" id="GO:0016780">
    <property type="term" value="F:phosphotransferase activity, for other substituted phosphate groups"/>
    <property type="evidence" value="ECO:0007669"/>
    <property type="project" value="InterPro"/>
</dbReference>
<feature type="transmembrane region" description="Helical" evidence="12">
    <location>
        <begin position="141"/>
        <end position="165"/>
    </location>
</feature>
<evidence type="ECO:0000256" key="7">
    <source>
        <dbReference type="ARBA" id="ARBA00023098"/>
    </source>
</evidence>
<dbReference type="InterPro" id="IPR050324">
    <property type="entry name" value="CDP-alcohol_PTase-I"/>
</dbReference>
<dbReference type="Proteomes" id="UP000886845">
    <property type="component" value="Unassembled WGS sequence"/>
</dbReference>
<evidence type="ECO:0000313" key="14">
    <source>
        <dbReference type="Proteomes" id="UP000886845"/>
    </source>
</evidence>
<accession>A0A9D1T384</accession>
<comment type="subcellular location">
    <subcellularLocation>
        <location evidence="1">Membrane</location>
        <topology evidence="1">Multi-pass membrane protein</topology>
    </subcellularLocation>
</comment>
<sequence length="271" mass="29485">MRKIMKLKRPSAHANRVGFVNSITAGALVCGLTSVLASALGDFYWGALFILGAMILDGIDGTMARMLKASTAFGAEFDTFVDITAFGIAPAMLMYFYLFHDFSAPAPTLHPVGALLSIAIVLSGAIRLARFKVVDEDHGMSGYTGMPITVNALCLAGIVLLIEAWKKGYGLIEGYELPAWLNLQSGGWLSWVMYANCVICLLLQVSPFKYPKPTNTPIGQFIGVLAFLGLFIGPKTAVVCCCYLVPMTLFFVYVAPFWFAIKRRWLAKKAA</sequence>
<evidence type="ECO:0000256" key="3">
    <source>
        <dbReference type="ARBA" id="ARBA00022516"/>
    </source>
</evidence>
<feature type="transmembrane region" description="Helical" evidence="12">
    <location>
        <begin position="110"/>
        <end position="129"/>
    </location>
</feature>
<keyword evidence="5 12" id="KW-0812">Transmembrane</keyword>
<evidence type="ECO:0000256" key="4">
    <source>
        <dbReference type="ARBA" id="ARBA00022679"/>
    </source>
</evidence>
<evidence type="ECO:0000256" key="11">
    <source>
        <dbReference type="RuleBase" id="RU003750"/>
    </source>
</evidence>
<evidence type="ECO:0000256" key="10">
    <source>
        <dbReference type="ARBA" id="ARBA00023264"/>
    </source>
</evidence>
<feature type="transmembrane region" description="Helical" evidence="12">
    <location>
        <begin position="185"/>
        <end position="206"/>
    </location>
</feature>